<dbReference type="Gene3D" id="1.20.1730.10">
    <property type="entry name" value="Sodium/glucose cotransporter"/>
    <property type="match status" value="1"/>
</dbReference>
<comment type="similarity">
    <text evidence="2 6">Belongs to the sodium:solute symporter (SSF) (TC 2.A.21) family.</text>
</comment>
<dbReference type="PANTHER" id="PTHR11819">
    <property type="entry name" value="SOLUTE CARRIER FAMILY 5"/>
    <property type="match status" value="1"/>
</dbReference>
<feature type="transmembrane region" description="Helical" evidence="7">
    <location>
        <begin position="532"/>
        <end position="551"/>
    </location>
</feature>
<dbReference type="InterPro" id="IPR001734">
    <property type="entry name" value="Na/solute_symporter"/>
</dbReference>
<protein>
    <submittedName>
        <fullName evidence="8">Uncharacterized symporter YidK</fullName>
    </submittedName>
</protein>
<proteinExistence type="inferred from homology"/>
<dbReference type="RefSeq" id="WP_348713704.1">
    <property type="nucleotide sequence ID" value="NZ_CAXIXY010000008.1"/>
</dbReference>
<dbReference type="NCBIfam" id="TIGR00813">
    <property type="entry name" value="sss"/>
    <property type="match status" value="1"/>
</dbReference>
<feature type="transmembrane region" description="Helical" evidence="7">
    <location>
        <begin position="404"/>
        <end position="428"/>
    </location>
</feature>
<keyword evidence="9" id="KW-1185">Reference proteome</keyword>
<feature type="transmembrane region" description="Helical" evidence="7">
    <location>
        <begin position="488"/>
        <end position="508"/>
    </location>
</feature>
<dbReference type="Pfam" id="PF00474">
    <property type="entry name" value="SSF"/>
    <property type="match status" value="1"/>
</dbReference>
<gene>
    <name evidence="8" type="primary">yidK</name>
    <name evidence="8" type="ORF">T190607A01A_60030</name>
</gene>
<evidence type="ECO:0000313" key="8">
    <source>
        <dbReference type="EMBL" id="CAL2093855.1"/>
    </source>
</evidence>
<accession>A0ABM9P5J4</accession>
<feature type="transmembrane region" description="Helical" evidence="7">
    <location>
        <begin position="238"/>
        <end position="258"/>
    </location>
</feature>
<feature type="transmembrane region" description="Helical" evidence="7">
    <location>
        <begin position="190"/>
        <end position="210"/>
    </location>
</feature>
<feature type="transmembrane region" description="Helical" evidence="7">
    <location>
        <begin position="379"/>
        <end position="398"/>
    </location>
</feature>
<evidence type="ECO:0000256" key="4">
    <source>
        <dbReference type="ARBA" id="ARBA00022989"/>
    </source>
</evidence>
<dbReference type="EMBL" id="CAXIXY010000008">
    <property type="protein sequence ID" value="CAL2093855.1"/>
    <property type="molecule type" value="Genomic_DNA"/>
</dbReference>
<feature type="transmembrane region" description="Helical" evidence="7">
    <location>
        <begin position="71"/>
        <end position="96"/>
    </location>
</feature>
<evidence type="ECO:0000256" key="3">
    <source>
        <dbReference type="ARBA" id="ARBA00022692"/>
    </source>
</evidence>
<dbReference type="CDD" id="cd10328">
    <property type="entry name" value="SLC5sbd_YidK"/>
    <property type="match status" value="1"/>
</dbReference>
<sequence length="552" mass="59287">MLGILSFIGFTLLVAFISWRATKNTNEKTSDGYFLGGRSLTAGVIAGSLILTNLSTEQIVGLNGSAFTEGILVMAWETLAAIAMVVTAVFLLPRYLKSGLITIPQFLSERFDVTTKTLTSILFLSGYAIVLLPTILYSGSLAISGMFNVPEVLGVSKDVALWICVWSIGIIGSIYAVFGGLKAVAVSDAINAIGLLIGGILIPVFGLLVIGQNSIVEGISILQEKIPSHFDSIGSSSASVPFATIFTGMMLVQVFYWGTNQQIIQRALGAKNLEEGQKGLLLGAFIKILGPIIVVLPGIIAYYMSTQGSLVVSAPDEAYGQLVRKILPDELIGFFAAVLFGAILSSFNSVLNSSVTLFGIDIYKEHINPNAEEKVIVKYGKTFGVLLAIAAMCIAPFLSSLESIFSYLQQVNGVYSIPILTIIFIGFVTKKVPAIAAKIGLLTGSILYIISEFVLRPNFVNSALVKAKLSGVTGEDALSIVKADAYPHFLHVMAILFALNTIIMLLIGKFKPKTIPYKQEESGLVDDTPWKYTKPVGLIICIIVILTYIYFS</sequence>
<feature type="transmembrane region" description="Helical" evidence="7">
    <location>
        <begin position="435"/>
        <end position="455"/>
    </location>
</feature>
<feature type="transmembrane region" description="Helical" evidence="7">
    <location>
        <begin position="331"/>
        <end position="358"/>
    </location>
</feature>
<dbReference type="PROSITE" id="PS50283">
    <property type="entry name" value="NA_SOLUT_SYMP_3"/>
    <property type="match status" value="1"/>
</dbReference>
<feature type="transmembrane region" description="Helical" evidence="7">
    <location>
        <begin position="279"/>
        <end position="304"/>
    </location>
</feature>
<evidence type="ECO:0000256" key="7">
    <source>
        <dbReference type="SAM" id="Phobius"/>
    </source>
</evidence>
<evidence type="ECO:0000313" key="9">
    <source>
        <dbReference type="Proteomes" id="UP001497416"/>
    </source>
</evidence>
<evidence type="ECO:0000256" key="6">
    <source>
        <dbReference type="RuleBase" id="RU362091"/>
    </source>
</evidence>
<dbReference type="NCBIfam" id="NF007790">
    <property type="entry name" value="PRK10484.1"/>
    <property type="match status" value="1"/>
</dbReference>
<dbReference type="InterPro" id="IPR038377">
    <property type="entry name" value="Na/Glc_symporter_sf"/>
</dbReference>
<evidence type="ECO:0000256" key="5">
    <source>
        <dbReference type="ARBA" id="ARBA00023136"/>
    </source>
</evidence>
<feature type="transmembrane region" description="Helical" evidence="7">
    <location>
        <begin position="159"/>
        <end position="178"/>
    </location>
</feature>
<keyword evidence="5 7" id="KW-0472">Membrane</keyword>
<evidence type="ECO:0000256" key="2">
    <source>
        <dbReference type="ARBA" id="ARBA00006434"/>
    </source>
</evidence>
<feature type="transmembrane region" description="Helical" evidence="7">
    <location>
        <begin position="117"/>
        <end position="139"/>
    </location>
</feature>
<name>A0ABM9P5J4_9FLAO</name>
<dbReference type="PANTHER" id="PTHR11819:SF195">
    <property type="entry name" value="SODIUM_GLUCOSE COTRANSPORTER 4"/>
    <property type="match status" value="1"/>
</dbReference>
<reference evidence="8 9" key="1">
    <citation type="submission" date="2024-05" db="EMBL/GenBank/DDBJ databases">
        <authorList>
            <person name="Duchaud E."/>
        </authorList>
    </citation>
    <scope>NUCLEOTIDE SEQUENCE [LARGE SCALE GENOMIC DNA]</scope>
    <source>
        <strain evidence="8">Ena-SAMPLE-TAB-13-05-2024-13:56:06:370-140302</strain>
    </source>
</reference>
<comment type="caution">
    <text evidence="8">The sequence shown here is derived from an EMBL/GenBank/DDBJ whole genome shotgun (WGS) entry which is preliminary data.</text>
</comment>
<keyword evidence="3 7" id="KW-0812">Transmembrane</keyword>
<comment type="subcellular location">
    <subcellularLocation>
        <location evidence="1">Membrane</location>
        <topology evidence="1">Multi-pass membrane protein</topology>
    </subcellularLocation>
</comment>
<keyword evidence="4 7" id="KW-1133">Transmembrane helix</keyword>
<dbReference type="Proteomes" id="UP001497416">
    <property type="component" value="Unassembled WGS sequence"/>
</dbReference>
<organism evidence="8 9">
    <name type="scientific">Tenacibaculum platacis</name>
    <dbReference type="NCBI Taxonomy" id="3137852"/>
    <lineage>
        <taxon>Bacteria</taxon>
        <taxon>Pseudomonadati</taxon>
        <taxon>Bacteroidota</taxon>
        <taxon>Flavobacteriia</taxon>
        <taxon>Flavobacteriales</taxon>
        <taxon>Flavobacteriaceae</taxon>
        <taxon>Tenacibaculum</taxon>
    </lineage>
</organism>
<evidence type="ECO:0000256" key="1">
    <source>
        <dbReference type="ARBA" id="ARBA00004141"/>
    </source>
</evidence>